<reference evidence="1 2" key="1">
    <citation type="submission" date="2012-10" db="EMBL/GenBank/DDBJ databases">
        <title>Genome sequence of Vibrio Cholerae HENC-02.</title>
        <authorList>
            <person name="Eppinger M."/>
            <person name="Hasan N.A."/>
            <person name="Sengamalay N."/>
            <person name="Hine E."/>
            <person name="Su Q."/>
            <person name="Daugherty S.C."/>
            <person name="Young S."/>
            <person name="Sadzewicz L."/>
            <person name="Tallon L."/>
            <person name="Cebula T.A."/>
            <person name="Ravel J."/>
            <person name="Colwell R.R."/>
        </authorList>
    </citation>
    <scope>NUCLEOTIDE SEQUENCE [LARGE SCALE GENOMIC DNA]</scope>
    <source>
        <strain evidence="1 2">HENC-02</strain>
    </source>
</reference>
<comment type="caution">
    <text evidence="1">The sequence shown here is derived from an EMBL/GenBank/DDBJ whole genome shotgun (WGS) entry which is preliminary data.</text>
</comment>
<accession>A0A454CSA3</accession>
<gene>
    <name evidence="1" type="ORF">VCHENC02_4892A</name>
</gene>
<dbReference type="AlphaFoldDB" id="A0A454CSA3"/>
<dbReference type="EMBL" id="AJSR01002156">
    <property type="protein sequence ID" value="EKM29288.1"/>
    <property type="molecule type" value="Genomic_DNA"/>
</dbReference>
<feature type="non-terminal residue" evidence="1">
    <location>
        <position position="26"/>
    </location>
</feature>
<evidence type="ECO:0000313" key="1">
    <source>
        <dbReference type="EMBL" id="EKM29288.1"/>
    </source>
</evidence>
<protein>
    <submittedName>
        <fullName evidence="1">Uncharacterized protein</fullName>
    </submittedName>
</protein>
<sequence>MRIGLGLNALIESTLWSFFHSRQSSL</sequence>
<evidence type="ECO:0000313" key="2">
    <source>
        <dbReference type="Proteomes" id="UP000008367"/>
    </source>
</evidence>
<dbReference type="Proteomes" id="UP000008367">
    <property type="component" value="Unassembled WGS sequence"/>
</dbReference>
<name>A0A454CSA3_VIBHA</name>
<organism evidence="1 2">
    <name type="scientific">Vibrio harveyi</name>
    <name type="common">Beneckea harveyi</name>
    <dbReference type="NCBI Taxonomy" id="669"/>
    <lineage>
        <taxon>Bacteria</taxon>
        <taxon>Pseudomonadati</taxon>
        <taxon>Pseudomonadota</taxon>
        <taxon>Gammaproteobacteria</taxon>
        <taxon>Vibrionales</taxon>
        <taxon>Vibrionaceae</taxon>
        <taxon>Vibrio</taxon>
    </lineage>
</organism>
<proteinExistence type="predicted"/>